<dbReference type="Ensembl" id="ENSECAT00000141585.1">
    <property type="protein sequence ID" value="ENSECAP00000066506.1"/>
    <property type="gene ID" value="ENSECAG00000020041.4"/>
</dbReference>
<proteinExistence type="evidence at protein level"/>
<dbReference type="PANTHER" id="PTHR10070:SF2">
    <property type="entry name" value="IMMUNOGLOBULIN J CHAIN"/>
    <property type="match status" value="1"/>
</dbReference>
<dbReference type="InterPro" id="IPR024110">
    <property type="entry name" value="Ig_J"/>
</dbReference>
<reference evidence="2 3" key="1">
    <citation type="journal article" date="2009" name="Science">
        <title>Genome sequence, comparative analysis, and population genetics of the domestic horse.</title>
        <authorList>
            <consortium name="Broad Institute Genome Sequencing Platform"/>
            <consortium name="Broad Institute Whole Genome Assembly Team"/>
            <person name="Wade C.M."/>
            <person name="Giulotto E."/>
            <person name="Sigurdsson S."/>
            <person name="Zoli M."/>
            <person name="Gnerre S."/>
            <person name="Imsland F."/>
            <person name="Lear T.L."/>
            <person name="Adelson D.L."/>
            <person name="Bailey E."/>
            <person name="Bellone R.R."/>
            <person name="Bloecker H."/>
            <person name="Distl O."/>
            <person name="Edgar R.C."/>
            <person name="Garber M."/>
            <person name="Leeb T."/>
            <person name="Mauceli E."/>
            <person name="MacLeod J.N."/>
            <person name="Penedo M.C.T."/>
            <person name="Raison J.M."/>
            <person name="Sharpe T."/>
            <person name="Vogel J."/>
            <person name="Andersson L."/>
            <person name="Antczak D.F."/>
            <person name="Biagi T."/>
            <person name="Binns M.M."/>
            <person name="Chowdhary B.P."/>
            <person name="Coleman S.J."/>
            <person name="Della Valle G."/>
            <person name="Fryc S."/>
            <person name="Guerin G."/>
            <person name="Hasegawa T."/>
            <person name="Hill E.W."/>
            <person name="Jurka J."/>
            <person name="Kiialainen A."/>
            <person name="Lindgren G."/>
            <person name="Liu J."/>
            <person name="Magnani E."/>
            <person name="Mickelson J.R."/>
            <person name="Murray J."/>
            <person name="Nergadze S.G."/>
            <person name="Onofrio R."/>
            <person name="Pedroni S."/>
            <person name="Piras M.F."/>
            <person name="Raudsepp T."/>
            <person name="Rocchi M."/>
            <person name="Roeed K.H."/>
            <person name="Ryder O.A."/>
            <person name="Searle S."/>
            <person name="Skow L."/>
            <person name="Swinburne J.E."/>
            <person name="Syvaenen A.C."/>
            <person name="Tozaki T."/>
            <person name="Valberg S.J."/>
            <person name="Vaudin M."/>
            <person name="White J.R."/>
            <person name="Zody M.C."/>
            <person name="Lander E.S."/>
            <person name="Lindblad-Toh K."/>
        </authorList>
    </citation>
    <scope>NUCLEOTIDE SEQUENCE [LARGE SCALE GENOMIC DNA]</scope>
    <source>
        <strain evidence="2 3">Thoroughbred</strain>
    </source>
</reference>
<evidence type="ECO:0000256" key="1">
    <source>
        <dbReference type="SAM" id="MobiDB-lite"/>
    </source>
</evidence>
<dbReference type="Proteomes" id="UP000002281">
    <property type="component" value="Chromosome 3"/>
</dbReference>
<sequence>NIAYSRAPLITNSNKHLLTDSTSSGICRIQRALLIVVLKGGGLFLPKDITLGGGLPEPHIPFSSSPAAFPVSLPIPGGLIRDIYGCGVNARKTFSGTTEAAPAAAAQQPHLLGRRGARSPQKADQRGCWVPGRRPLLDFSREGSLPGPRGWDPASTWEAGEDQRPARPGRGGRREPAAWGDSELQFFKSGEVKMKNHLFFWGVLAIFVQAVLVTAGDEGERIVLADNKCKCVRVTSRIIPSPENPNEDILERHIRIIIPVNSRENISDPTSPVRTKFVYHLSDLCKKCDPVEVELDNQVVTASQSNICDEESETCYAYDRNKCYTNRVPLTYGGQTKIVETALTPDSCYPD</sequence>
<feature type="compositionally biased region" description="Low complexity" evidence="1">
    <location>
        <begin position="100"/>
        <end position="109"/>
    </location>
</feature>
<accession>A0A9L0RV55</accession>
<dbReference type="GO" id="GO:0071756">
    <property type="term" value="C:pentameric IgM immunoglobulin complex"/>
    <property type="evidence" value="ECO:0000318"/>
    <property type="project" value="GO_Central"/>
</dbReference>
<keyword evidence="3" id="KW-1185">Reference proteome</keyword>
<dbReference type="GeneTree" id="ENSGT00390000012791"/>
<evidence type="ECO:0000313" key="2">
    <source>
        <dbReference type="Ensembl" id="ENSECAP00000066506.1"/>
    </source>
</evidence>
<evidence type="ECO:0000313" key="3">
    <source>
        <dbReference type="Proteomes" id="UP000002281"/>
    </source>
</evidence>
<reference evidence="2" key="3">
    <citation type="submission" date="2025-09" db="UniProtKB">
        <authorList>
            <consortium name="Ensembl"/>
        </authorList>
    </citation>
    <scope>IDENTIFICATION</scope>
    <source>
        <strain evidence="2">Thoroughbred</strain>
    </source>
</reference>
<dbReference type="PANTHER" id="PTHR10070">
    <property type="entry name" value="IMMUNOGLOBULIN J CHAIN"/>
    <property type="match status" value="1"/>
</dbReference>
<protein>
    <submittedName>
        <fullName evidence="2">Joining chain of multimeric IgA and IgM</fullName>
    </submittedName>
</protein>
<feature type="region of interest" description="Disordered" evidence="1">
    <location>
        <begin position="99"/>
        <end position="127"/>
    </location>
</feature>
<dbReference type="GO" id="GO:0006959">
    <property type="term" value="P:humoral immune response"/>
    <property type="evidence" value="ECO:0000318"/>
    <property type="project" value="GO_Central"/>
</dbReference>
<name>A0A9L0RV55_HORSE</name>
<reference evidence="2" key="2">
    <citation type="submission" date="2025-08" db="UniProtKB">
        <authorList>
            <consortium name="Ensembl"/>
        </authorList>
    </citation>
    <scope>IDENTIFICATION</scope>
    <source>
        <strain evidence="2">Thoroughbred</strain>
    </source>
</reference>
<evidence type="ECO:0007829" key="4">
    <source>
        <dbReference type="PeptideAtlas" id="A0A9L0RV55"/>
    </source>
</evidence>
<keyword evidence="4" id="KW-1267">Proteomics identification</keyword>
<dbReference type="Pfam" id="PF15097">
    <property type="entry name" value="Ig_J_chain"/>
    <property type="match status" value="1"/>
</dbReference>
<organism evidence="2 3">
    <name type="scientific">Equus caballus</name>
    <name type="common">Horse</name>
    <dbReference type="NCBI Taxonomy" id="9796"/>
    <lineage>
        <taxon>Eukaryota</taxon>
        <taxon>Metazoa</taxon>
        <taxon>Chordata</taxon>
        <taxon>Craniata</taxon>
        <taxon>Vertebrata</taxon>
        <taxon>Euteleostomi</taxon>
        <taxon>Mammalia</taxon>
        <taxon>Eutheria</taxon>
        <taxon>Laurasiatheria</taxon>
        <taxon>Perissodactyla</taxon>
        <taxon>Equidae</taxon>
        <taxon>Equus</taxon>
    </lineage>
</organism>
<feature type="region of interest" description="Disordered" evidence="1">
    <location>
        <begin position="140"/>
        <end position="177"/>
    </location>
</feature>
<dbReference type="AlphaFoldDB" id="A0A9L0RV55"/>